<dbReference type="InterPro" id="IPR011010">
    <property type="entry name" value="DNA_brk_join_enz"/>
</dbReference>
<keyword evidence="1" id="KW-0233">DNA recombination</keyword>
<keyword evidence="4" id="KW-1185">Reference proteome</keyword>
<sequence length="675" mass="79688">MGARRYPAISIHPTLHQPLFVDWKREYHDEFRCPHCQTGRFTAFQYRQNATCKFSVRCNSCRKEIRLTCKVPGVERKHPPISTHPTLDGRLQINWKQEYQGEFSCPRCQSGQLKYFIHQKNLMCNLALKCKSCRKNTNLTCKVPTQIFNYASNISCPNPLCTQLGPDGHKGWIYRIEHQISPYKCYFCHICFNPESKDSSSWVGSHNQLLPFCFEEDIWDLRHFYQNPTAQTLKFATIKSQWYRLVLKKYFYSLLESKVYNSVTNIINSQITLRQFGLIVEQRKLQHPHDITREIMLSFFDLCQTNKTSTFHKKLSDLKNFFDWLDLNTSYLLRRRDFPKIRKDDVDWLDEITRKAIKQNLNKIPAPIARHYLVQEYTAARTGDICQIAFDCLVEEDGKWYIKFYQHKVNRWHQLPATREIRQIIEEQQNWIQQTFAPDYSYLFCHFRVIRKLSYPDFPNMKPLPKPPRVDVKNNPMVRIIRWLIEQEDIRDANGQPPLFTGRITRSSRLQEVRAKHGIEAAQLYADHVRSSTTFVHYTPPTREQVASVDLPFQALLMNPDNRFLPWQSLPESLLKNPKAHELDMEITPRLVVYGHCSLDPKTPCPYNLYPKCYGCSSFRPSTEKLPLYQRQYSAEQQRMQKAQAIGAELAYEEAKTTIEAMDKWLNELLRLANE</sequence>
<evidence type="ECO:0000313" key="2">
    <source>
        <dbReference type="EMBL" id="KST63068.1"/>
    </source>
</evidence>
<dbReference type="InterPro" id="IPR013762">
    <property type="entry name" value="Integrase-like_cat_sf"/>
</dbReference>
<evidence type="ECO:0000313" key="3">
    <source>
        <dbReference type="EMBL" id="KST69073.1"/>
    </source>
</evidence>
<evidence type="ECO:0000256" key="1">
    <source>
        <dbReference type="ARBA" id="ARBA00023172"/>
    </source>
</evidence>
<name>A0A0V7ZXJ2_9CYAN</name>
<dbReference type="OrthoDB" id="568347at2"/>
<protein>
    <submittedName>
        <fullName evidence="3">Integrase</fullName>
    </submittedName>
</protein>
<organism evidence="3 4">
    <name type="scientific">Mastigocoleus testarum BC008</name>
    <dbReference type="NCBI Taxonomy" id="371196"/>
    <lineage>
        <taxon>Bacteria</taxon>
        <taxon>Bacillati</taxon>
        <taxon>Cyanobacteriota</taxon>
        <taxon>Cyanophyceae</taxon>
        <taxon>Nostocales</taxon>
        <taxon>Hapalosiphonaceae</taxon>
        <taxon>Mastigocoleus</taxon>
    </lineage>
</organism>
<dbReference type="Proteomes" id="UP000053372">
    <property type="component" value="Unassembled WGS sequence"/>
</dbReference>
<dbReference type="SUPFAM" id="SSF56349">
    <property type="entry name" value="DNA breaking-rejoining enzymes"/>
    <property type="match status" value="1"/>
</dbReference>
<dbReference type="EMBL" id="LMTZ01000035">
    <property type="protein sequence ID" value="KST69073.1"/>
    <property type="molecule type" value="Genomic_DNA"/>
</dbReference>
<dbReference type="EMBL" id="LMTZ01000144">
    <property type="protein sequence ID" value="KST63068.1"/>
    <property type="molecule type" value="Genomic_DNA"/>
</dbReference>
<gene>
    <name evidence="2" type="ORF">BC008_12200</name>
    <name evidence="3" type="ORF">BC008_34695</name>
</gene>
<comment type="caution">
    <text evidence="3">The sequence shown here is derived from an EMBL/GenBank/DDBJ whole genome shotgun (WGS) entry which is preliminary data.</text>
</comment>
<reference evidence="3 4" key="1">
    <citation type="journal article" date="2015" name="Genome Announc.">
        <title>Draft Genome of the Euendolithic (true boring) Cyanobacterium Mastigocoleus testarum strain BC008.</title>
        <authorList>
            <person name="Guida B.S."/>
            <person name="Garcia-Pichel F."/>
        </authorList>
    </citation>
    <scope>NUCLEOTIDE SEQUENCE [LARGE SCALE GENOMIC DNA]</scope>
    <source>
        <strain evidence="3 4">BC008</strain>
    </source>
</reference>
<dbReference type="GO" id="GO:0015074">
    <property type="term" value="P:DNA integration"/>
    <property type="evidence" value="ECO:0007669"/>
    <property type="project" value="InterPro"/>
</dbReference>
<dbReference type="Gene3D" id="1.10.443.10">
    <property type="entry name" value="Intergrase catalytic core"/>
    <property type="match status" value="1"/>
</dbReference>
<accession>A0A0V7ZXJ2</accession>
<dbReference type="AlphaFoldDB" id="A0A0V7ZXJ2"/>
<proteinExistence type="predicted"/>
<evidence type="ECO:0000313" key="4">
    <source>
        <dbReference type="Proteomes" id="UP000053372"/>
    </source>
</evidence>
<dbReference type="GO" id="GO:0003677">
    <property type="term" value="F:DNA binding"/>
    <property type="evidence" value="ECO:0007669"/>
    <property type="project" value="InterPro"/>
</dbReference>
<dbReference type="GO" id="GO:0006310">
    <property type="term" value="P:DNA recombination"/>
    <property type="evidence" value="ECO:0007669"/>
    <property type="project" value="UniProtKB-KW"/>
</dbReference>
<dbReference type="RefSeq" id="WP_027845643.1">
    <property type="nucleotide sequence ID" value="NZ_LMTZ01000035.1"/>
</dbReference>